<evidence type="ECO:0000313" key="3">
    <source>
        <dbReference type="Proteomes" id="UP000019367"/>
    </source>
</evidence>
<evidence type="ECO:0000313" key="2">
    <source>
        <dbReference type="EMBL" id="AHJ10705.1"/>
    </source>
</evidence>
<name>W6E8E8_9CAUD</name>
<gene>
    <name evidence="2" type="ORF">P106B_22</name>
</gene>
<dbReference type="InterPro" id="IPR055616">
    <property type="entry name" value="DUF7192"/>
</dbReference>
<dbReference type="Pfam" id="PF23822">
    <property type="entry name" value="DUF7192"/>
    <property type="match status" value="1"/>
</dbReference>
<evidence type="ECO:0000259" key="1">
    <source>
        <dbReference type="Pfam" id="PF23822"/>
    </source>
</evidence>
<dbReference type="KEGG" id="vg:18502968"/>
<organism evidence="2 3">
    <name type="scientific">Rhizobium phage vB_RglS_P106B</name>
    <dbReference type="NCBI Taxonomy" id="1458697"/>
    <lineage>
        <taxon>Viruses</taxon>
        <taxon>Duplodnaviria</taxon>
        <taxon>Heunggongvirae</taxon>
        <taxon>Uroviricota</taxon>
        <taxon>Caudoviricetes</taxon>
        <taxon>Rigallicvirus</taxon>
        <taxon>Rigallicvirus P106B</taxon>
    </lineage>
</organism>
<proteinExistence type="predicted"/>
<dbReference type="EMBL" id="KF977490">
    <property type="protein sequence ID" value="AHJ10705.1"/>
    <property type="molecule type" value="Genomic_DNA"/>
</dbReference>
<keyword evidence="3" id="KW-1185">Reference proteome</keyword>
<dbReference type="RefSeq" id="YP_009005948.1">
    <property type="nucleotide sequence ID" value="NC_023566.1"/>
</dbReference>
<reference evidence="2 3" key="1">
    <citation type="journal article" date="2015" name="Microbiology">
        <title>Genomic and phenotypic characterization of Rhizobium gallicum phage vB_RglS_P106B.</title>
        <authorList>
            <person name="Halmillawewa A.P."/>
            <person name="Restrepo-Cordoba M."/>
            <person name="Yost C.K."/>
            <person name="Hynes M.F."/>
        </authorList>
    </citation>
    <scope>NUCLEOTIDE SEQUENCE [LARGE SCALE GENOMIC DNA]</scope>
</reference>
<sequence>MTAIRVTGNTFDHRDRLKQLGGRWDASGKCWVFDWLGPKDLAELKNLPGCLVTGADGKPKRTEDTTPAEAETAEAWLDRIEREIKSEEFIADRTSVIYGDDPTYFNHFKDKNPISYFGFSSLSEMMKFIDAIPEHKRTGRRDQGYSNDNGAKWYGSSSMGEAMRIAKDGWKEGVEKASSILEFLNLENATQRRRAYSVAGGNVSVGRLLAGNPKHMVHRPKLPGKRTITLFVENTASARIEAEMLAIRASIVAAFADILESRGYSCQIVAVTMQGRSFFGSDPGAQTAVTVKHAGEKLNLDDIVFTLGHPSFLRRFNFACVSQADELRSIWDTQGTPQKAFNKTERNEFYIRHLTSNINGSNFIEIAKKMLPMLKPRGLPLELELENDNQQN</sequence>
<feature type="domain" description="DUF7192" evidence="1">
    <location>
        <begin position="104"/>
        <end position="375"/>
    </location>
</feature>
<accession>W6E8E8</accession>
<dbReference type="GeneID" id="18502968"/>
<protein>
    <recommendedName>
        <fullName evidence="1">DUF7192 domain-containing protein</fullName>
    </recommendedName>
</protein>
<dbReference type="Proteomes" id="UP000019367">
    <property type="component" value="Segment"/>
</dbReference>